<dbReference type="InterPro" id="IPR008948">
    <property type="entry name" value="L-Aspartase-like"/>
</dbReference>
<proteinExistence type="predicted"/>
<dbReference type="InterPro" id="IPR022761">
    <property type="entry name" value="Fumarate_lyase_N"/>
</dbReference>
<dbReference type="SUPFAM" id="SSF48557">
    <property type="entry name" value="L-aspartase-like"/>
    <property type="match status" value="1"/>
</dbReference>
<gene>
    <name evidence="5" type="ORF">WJX84_007440</name>
</gene>
<evidence type="ECO:0000256" key="2">
    <source>
        <dbReference type="ARBA" id="ARBA00004734"/>
    </source>
</evidence>
<dbReference type="GO" id="GO:0004018">
    <property type="term" value="F:N6-(1,2-dicarboxyethyl)AMP AMP-lyase (fumarate-forming) activity"/>
    <property type="evidence" value="ECO:0007669"/>
    <property type="project" value="InterPro"/>
</dbReference>
<dbReference type="GO" id="GO:0006188">
    <property type="term" value="P:IMP biosynthetic process"/>
    <property type="evidence" value="ECO:0007669"/>
    <property type="project" value="InterPro"/>
</dbReference>
<name>A0AAW1TAG3_9CHLO</name>
<dbReference type="Proteomes" id="UP001485043">
    <property type="component" value="Unassembled WGS sequence"/>
</dbReference>
<dbReference type="AlphaFoldDB" id="A0AAW1TAG3"/>
<dbReference type="Gene3D" id="1.20.200.10">
    <property type="entry name" value="Fumarase/aspartase (Central domain)"/>
    <property type="match status" value="2"/>
</dbReference>
<feature type="domain" description="Fumarate lyase N-terminal" evidence="3">
    <location>
        <begin position="43"/>
        <end position="116"/>
    </location>
</feature>
<comment type="caution">
    <text evidence="5">The sequence shown here is derived from an EMBL/GenBank/DDBJ whole genome shotgun (WGS) entry which is preliminary data.</text>
</comment>
<feature type="domain" description="Adenylosuccinate lyase PurB C-terminal" evidence="4">
    <location>
        <begin position="265"/>
        <end position="380"/>
    </location>
</feature>
<evidence type="ECO:0000259" key="3">
    <source>
        <dbReference type="Pfam" id="PF00206"/>
    </source>
</evidence>
<dbReference type="PANTHER" id="PTHR43411:SF1">
    <property type="entry name" value="ADENYLOSUCCINATE LYASE"/>
    <property type="match status" value="1"/>
</dbReference>
<dbReference type="Pfam" id="PF08328">
    <property type="entry name" value="ASL_C"/>
    <property type="match status" value="1"/>
</dbReference>
<dbReference type="Pfam" id="PF00206">
    <property type="entry name" value="Lyase_1"/>
    <property type="match status" value="2"/>
</dbReference>
<dbReference type="NCBIfam" id="NF006764">
    <property type="entry name" value="PRK09285.1"/>
    <property type="match status" value="1"/>
</dbReference>
<organism evidence="5 6">
    <name type="scientific">Apatococcus fuscideae</name>
    <dbReference type="NCBI Taxonomy" id="2026836"/>
    <lineage>
        <taxon>Eukaryota</taxon>
        <taxon>Viridiplantae</taxon>
        <taxon>Chlorophyta</taxon>
        <taxon>core chlorophytes</taxon>
        <taxon>Trebouxiophyceae</taxon>
        <taxon>Chlorellales</taxon>
        <taxon>Chlorellaceae</taxon>
        <taxon>Apatococcus</taxon>
    </lineage>
</organism>
<comment type="pathway">
    <text evidence="1">Purine metabolism; IMP biosynthesis via de novo pathway; 5-amino-1-(5-phospho-D-ribosyl)imidazole-4-carboxamide from 5-amino-1-(5-phospho-D-ribosyl)imidazole-4-carboxylate: step 2/2.</text>
</comment>
<accession>A0AAW1TAG3</accession>
<dbReference type="InterPro" id="IPR000362">
    <property type="entry name" value="Fumarate_lyase_fam"/>
</dbReference>
<keyword evidence="6" id="KW-1185">Reference proteome</keyword>
<evidence type="ECO:0000313" key="5">
    <source>
        <dbReference type="EMBL" id="KAK9865813.1"/>
    </source>
</evidence>
<comment type="pathway">
    <text evidence="2">Purine metabolism; AMP biosynthesis via de novo pathway; AMP from IMP: step 2/2.</text>
</comment>
<evidence type="ECO:0000313" key="6">
    <source>
        <dbReference type="Proteomes" id="UP001485043"/>
    </source>
</evidence>
<dbReference type="EMBL" id="JALJOV010000215">
    <property type="protein sequence ID" value="KAK9865813.1"/>
    <property type="molecule type" value="Genomic_DNA"/>
</dbReference>
<feature type="non-terminal residue" evidence="5">
    <location>
        <position position="1"/>
    </location>
</feature>
<sequence>AAAAAAAATDLELSELTAITPLDGRYGSRVEGSQGHISQRGGADHHHDVKAIEYVLKNRFRNHETLSRVLEFTHFACTSEDINNLAHALILQEAAKAHLLPAMDKVIDAISGLAEKWAVFAYRLARQRKQVAEVPLYGKMAGAVGNYNAHMSAYPGVDWQGVAQKFVCDRMGLQWNPYVTQIEPHDYMAELFAAVSRFNTILLDFDRDVWSYISIGYFKQRTIAGEVGSSTMPHKVNPIDFENSEGNLGLANALLEHLSAKLPISRWQRDLTDSTVLRNLGVGLGHSMLAYSSSNRGISKLQLAPERLAADLDNAWEVLAEPIQTVMRRYGIEEPYEKLKEFTRGQQMTENAMRELVGSLDALPQAAKQSLMALTPASYIGNAQQQAEQLQQNLASL</sequence>
<dbReference type="PANTHER" id="PTHR43411">
    <property type="entry name" value="ADENYLOSUCCINATE LYASE"/>
    <property type="match status" value="1"/>
</dbReference>
<dbReference type="PROSITE" id="PS00163">
    <property type="entry name" value="FUMARATE_LYASES"/>
    <property type="match status" value="1"/>
</dbReference>
<dbReference type="InterPro" id="IPR013539">
    <property type="entry name" value="PurB_C"/>
</dbReference>
<feature type="domain" description="Fumarate lyase N-terminal" evidence="3">
    <location>
        <begin position="117"/>
        <end position="246"/>
    </location>
</feature>
<evidence type="ECO:0000256" key="1">
    <source>
        <dbReference type="ARBA" id="ARBA00004706"/>
    </source>
</evidence>
<dbReference type="Gene3D" id="1.10.40.30">
    <property type="entry name" value="Fumarase/aspartase (C-terminal domain)"/>
    <property type="match status" value="1"/>
</dbReference>
<protein>
    <recommendedName>
        <fullName evidence="7">Adenylosuccinate lyase</fullName>
    </recommendedName>
</protein>
<reference evidence="5 6" key="1">
    <citation type="journal article" date="2024" name="Nat. Commun.">
        <title>Phylogenomics reveals the evolutionary origins of lichenization in chlorophyte algae.</title>
        <authorList>
            <person name="Puginier C."/>
            <person name="Libourel C."/>
            <person name="Otte J."/>
            <person name="Skaloud P."/>
            <person name="Haon M."/>
            <person name="Grisel S."/>
            <person name="Petersen M."/>
            <person name="Berrin J.G."/>
            <person name="Delaux P.M."/>
            <person name="Dal Grande F."/>
            <person name="Keller J."/>
        </authorList>
    </citation>
    <scope>NUCLEOTIDE SEQUENCE [LARGE SCALE GENOMIC DNA]</scope>
    <source>
        <strain evidence="5 6">SAG 2523</strain>
    </source>
</reference>
<dbReference type="InterPro" id="IPR020557">
    <property type="entry name" value="Fumarate_lyase_CS"/>
</dbReference>
<evidence type="ECO:0008006" key="7">
    <source>
        <dbReference type="Google" id="ProtNLM"/>
    </source>
</evidence>
<dbReference type="InterPro" id="IPR047136">
    <property type="entry name" value="PurB_bact"/>
</dbReference>
<evidence type="ECO:0000259" key="4">
    <source>
        <dbReference type="Pfam" id="PF08328"/>
    </source>
</evidence>
<dbReference type="PRINTS" id="PR00149">
    <property type="entry name" value="FUMRATELYASE"/>
</dbReference>